<evidence type="ECO:0000313" key="5">
    <source>
        <dbReference type="EMBL" id="KJE25173.1"/>
    </source>
</evidence>
<dbReference type="InterPro" id="IPR036291">
    <property type="entry name" value="NAD(P)-bd_dom_sf"/>
</dbReference>
<dbReference type="InterPro" id="IPR057326">
    <property type="entry name" value="KR_dom"/>
</dbReference>
<dbReference type="Gene3D" id="3.40.50.720">
    <property type="entry name" value="NAD(P)-binding Rossmann-like Domain"/>
    <property type="match status" value="1"/>
</dbReference>
<reference evidence="6" key="1">
    <citation type="submission" date="2015-02" db="EMBL/GenBank/DDBJ databases">
        <title>Draft Genome of Frankia sp. CpI1-S.</title>
        <authorList>
            <person name="Oshone R.T."/>
            <person name="Ngom M."/>
            <person name="Ghodhbane-Gtari F."/>
            <person name="Gtari M."/>
            <person name="Morris K."/>
            <person name="Thomas K."/>
            <person name="Sen A."/>
            <person name="Tisa L.S."/>
        </authorList>
    </citation>
    <scope>NUCLEOTIDE SEQUENCE [LARGE SCALE GENOMIC DNA]</scope>
    <source>
        <strain evidence="6">CpI1-S</strain>
    </source>
</reference>
<dbReference type="InterPro" id="IPR051687">
    <property type="entry name" value="Peroxisomal_Beta-Oxidation"/>
</dbReference>
<accession>A0A0D8BLN9</accession>
<name>A0A0D8BLN9_9ACTN</name>
<comment type="similarity">
    <text evidence="1 3">Belongs to the short-chain dehydrogenases/reductases (SDR) family.</text>
</comment>
<sequence>MKDIRRGRRTGGGPVRGLCAGRVVIVTGAGNGIGRAHALAFAAEGARVVVNDVGGDRAGRGRDGGPAAAVVEQIRAAGGQAVANTDDVADFAGAGRLVAQAIEAFGGLDVLVNNAGILRDRTLVNMTEAEWDAVVRVHLKGTFAPTHHAGVYWRDEHRAGRGRSARVVNTSSPSGLFGNIGQTNYGAAKAAIAGFTVTAALELARYGVTVNAIAPLALTRLTEGLTGDLTEAQAAGMSAEHIAPLVVWLGSEASAGVTGRVFAVVGGRITVLEGWANGPAVDVDGVWEPGALGEVIPDLVRAAAPNADLTGDRPPRDAPARG</sequence>
<dbReference type="AlphaFoldDB" id="A0A0D8BLN9"/>
<protein>
    <recommendedName>
        <fullName evidence="4">Ketoreductase domain-containing protein</fullName>
    </recommendedName>
</protein>
<dbReference type="InterPro" id="IPR020904">
    <property type="entry name" value="Sc_DH/Rdtase_CS"/>
</dbReference>
<evidence type="ECO:0000256" key="1">
    <source>
        <dbReference type="ARBA" id="ARBA00006484"/>
    </source>
</evidence>
<evidence type="ECO:0000256" key="2">
    <source>
        <dbReference type="ARBA" id="ARBA00023002"/>
    </source>
</evidence>
<feature type="domain" description="Ketoreductase" evidence="4">
    <location>
        <begin position="22"/>
        <end position="219"/>
    </location>
</feature>
<dbReference type="Proteomes" id="UP000032545">
    <property type="component" value="Unassembled WGS sequence"/>
</dbReference>
<dbReference type="NCBIfam" id="NF005861">
    <property type="entry name" value="PRK07791.1"/>
    <property type="match status" value="1"/>
</dbReference>
<dbReference type="PRINTS" id="PR00080">
    <property type="entry name" value="SDRFAMILY"/>
</dbReference>
<dbReference type="SMART" id="SM00822">
    <property type="entry name" value="PKS_KR"/>
    <property type="match status" value="1"/>
</dbReference>
<keyword evidence="2" id="KW-0560">Oxidoreductase</keyword>
<keyword evidence="6" id="KW-1185">Reference proteome</keyword>
<evidence type="ECO:0000256" key="3">
    <source>
        <dbReference type="RuleBase" id="RU000363"/>
    </source>
</evidence>
<dbReference type="PRINTS" id="PR00081">
    <property type="entry name" value="GDHRDH"/>
</dbReference>
<organism evidence="5 6">
    <name type="scientific">Frankia torreyi</name>
    <dbReference type="NCBI Taxonomy" id="1856"/>
    <lineage>
        <taxon>Bacteria</taxon>
        <taxon>Bacillati</taxon>
        <taxon>Actinomycetota</taxon>
        <taxon>Actinomycetes</taxon>
        <taxon>Frankiales</taxon>
        <taxon>Frankiaceae</taxon>
        <taxon>Frankia</taxon>
    </lineage>
</organism>
<dbReference type="PROSITE" id="PS00061">
    <property type="entry name" value="ADH_SHORT"/>
    <property type="match status" value="1"/>
</dbReference>
<dbReference type="EMBL" id="JYFN01000002">
    <property type="protein sequence ID" value="KJE25173.1"/>
    <property type="molecule type" value="Genomic_DNA"/>
</dbReference>
<dbReference type="FunFam" id="3.40.50.720:FF:000446">
    <property type="entry name" value="Short chain dehydrogenase"/>
    <property type="match status" value="1"/>
</dbReference>
<dbReference type="GO" id="GO:0016491">
    <property type="term" value="F:oxidoreductase activity"/>
    <property type="evidence" value="ECO:0007669"/>
    <property type="project" value="UniProtKB-KW"/>
</dbReference>
<dbReference type="SUPFAM" id="SSF51735">
    <property type="entry name" value="NAD(P)-binding Rossmann-fold domains"/>
    <property type="match status" value="1"/>
</dbReference>
<gene>
    <name evidence="5" type="ORF">FF36_00306</name>
</gene>
<evidence type="ECO:0000259" key="4">
    <source>
        <dbReference type="SMART" id="SM00822"/>
    </source>
</evidence>
<reference evidence="5 6" key="2">
    <citation type="journal article" date="2016" name="Genome Announc.">
        <title>Permanent Draft Genome Sequences for Two Variants of Frankia sp. Strain CpI1, the First Frankia Strain Isolated from Root Nodules of Comptonia peregrina.</title>
        <authorList>
            <person name="Oshone R."/>
            <person name="Hurst S.G.IV."/>
            <person name="Abebe-Akele F."/>
            <person name="Simpson S."/>
            <person name="Morris K."/>
            <person name="Thomas W.K."/>
            <person name="Tisa L.S."/>
        </authorList>
    </citation>
    <scope>NUCLEOTIDE SEQUENCE [LARGE SCALE GENOMIC DNA]</scope>
    <source>
        <strain evidence="6">CpI1-S</strain>
    </source>
</reference>
<proteinExistence type="inferred from homology"/>
<dbReference type="PATRIC" id="fig|1502723.3.peg.345"/>
<dbReference type="PANTHER" id="PTHR45024:SF2">
    <property type="entry name" value="SCP2 DOMAIN-CONTAINING PROTEIN"/>
    <property type="match status" value="1"/>
</dbReference>
<dbReference type="Pfam" id="PF00106">
    <property type="entry name" value="adh_short"/>
    <property type="match status" value="1"/>
</dbReference>
<dbReference type="PANTHER" id="PTHR45024">
    <property type="entry name" value="DEHYDROGENASES, SHORT CHAIN"/>
    <property type="match status" value="1"/>
</dbReference>
<evidence type="ECO:0000313" key="6">
    <source>
        <dbReference type="Proteomes" id="UP000032545"/>
    </source>
</evidence>
<comment type="caution">
    <text evidence="5">The sequence shown here is derived from an EMBL/GenBank/DDBJ whole genome shotgun (WGS) entry which is preliminary data.</text>
</comment>
<dbReference type="InterPro" id="IPR002347">
    <property type="entry name" value="SDR_fam"/>
</dbReference>